<feature type="signal peptide" evidence="1">
    <location>
        <begin position="1"/>
        <end position="29"/>
    </location>
</feature>
<dbReference type="EMBL" id="HF545616">
    <property type="protein sequence ID" value="CCO04794.1"/>
    <property type="molecule type" value="Genomic_DNA"/>
</dbReference>
<organism evidence="2 3">
    <name type="scientific">Ruminococcus bicirculans</name>
    <name type="common">ex Wegman et al. 2014</name>
    <dbReference type="NCBI Taxonomy" id="1160721"/>
    <lineage>
        <taxon>Bacteria</taxon>
        <taxon>Bacillati</taxon>
        <taxon>Bacillota</taxon>
        <taxon>Clostridia</taxon>
        <taxon>Eubacteriales</taxon>
        <taxon>Oscillospiraceae</taxon>
        <taxon>Ruminococcus</taxon>
    </lineage>
</organism>
<dbReference type="Proteomes" id="UP000027600">
    <property type="component" value="Chromosome I"/>
</dbReference>
<proteinExistence type="predicted"/>
<feature type="chain" id="PRO_5047048842" description="SipW-cognate class signal peptide" evidence="1">
    <location>
        <begin position="30"/>
        <end position="332"/>
    </location>
</feature>
<evidence type="ECO:0000313" key="2">
    <source>
        <dbReference type="EMBL" id="CCO04794.1"/>
    </source>
</evidence>
<evidence type="ECO:0000256" key="1">
    <source>
        <dbReference type="SAM" id="SignalP"/>
    </source>
</evidence>
<dbReference type="RefSeq" id="WP_038671617.1">
    <property type="nucleotide sequence ID" value="NZ_DAWEGH010000091.1"/>
</dbReference>
<gene>
    <name evidence="2" type="ORF">RBI_I01080</name>
</gene>
<name>A0ABP1WLE7_9FIRM</name>
<keyword evidence="1" id="KW-0732">Signal</keyword>
<accession>A0ABP1WLE7</accession>
<reference evidence="2 3" key="1">
    <citation type="journal article" date="2014" name="Int. J. Syst. Evol. Microbiol.">
        <title>Complete genome of a new Firmicutes species belonging to the dominant human colonic microbiota ('Ruminococcus bicirculans') reveals two chromosomes and a selective capacity to utilize plant glucans.</title>
        <authorList>
            <consortium name="NISC Comparative Sequencing Program"/>
            <person name="Wegmann U."/>
            <person name="Louis P."/>
            <person name="Goesmann A."/>
            <person name="Henrissat B."/>
            <person name="Duncan S.H."/>
            <person name="Flint H.J."/>
        </authorList>
    </citation>
    <scope>NUCLEOTIDE SEQUENCE [LARGE SCALE GENOMIC DNA]</scope>
    <source>
        <strain evidence="2 3">80/3</strain>
    </source>
</reference>
<evidence type="ECO:0008006" key="4">
    <source>
        <dbReference type="Google" id="ProtNLM"/>
    </source>
</evidence>
<keyword evidence="3" id="KW-1185">Reference proteome</keyword>
<protein>
    <recommendedName>
        <fullName evidence="4">SipW-cognate class signal peptide</fullName>
    </recommendedName>
</protein>
<sequence length="332" mass="35032">MKTNEKKNTSAKKKLIPAVAMLTTSAVMLSTATYAWFTMSREVEVTGIKLTATTPQTIEISLGKATTGNTLTAGQEATAPGADETLWSHTAAMGSVYKDFGKLIPASSVNGFDMFYTVKATENGKKVSDVDNPFNKATTAAGWEFQDDGKSSEKGDAVTAVDKEGSGYYLDIPVWFRTTSTSAVNLGLDVEVKQGSDSDTTTELYKAARVAILPDTKAAQSVFLGAEGNATTNYYTDGKAVSTAAATLTASYGEVSVATEVKATDGKVTNAANATHVATVTKSTGTGYGGAVKYYIRVWLEGEDEACWNANAGQDFQINLKFYDLSNTGTGV</sequence>
<evidence type="ECO:0000313" key="3">
    <source>
        <dbReference type="Proteomes" id="UP000027600"/>
    </source>
</evidence>